<protein>
    <submittedName>
        <fullName evidence="2">Uncharacterized protein</fullName>
    </submittedName>
</protein>
<keyword evidence="3" id="KW-1185">Reference proteome</keyword>
<comment type="caution">
    <text evidence="2">The sequence shown here is derived from an EMBL/GenBank/DDBJ whole genome shotgun (WGS) entry which is preliminary data.</text>
</comment>
<evidence type="ECO:0000313" key="3">
    <source>
        <dbReference type="Proteomes" id="UP001165289"/>
    </source>
</evidence>
<proteinExistence type="predicted"/>
<dbReference type="Proteomes" id="UP001165289">
    <property type="component" value="Unassembled WGS sequence"/>
</dbReference>
<feature type="region of interest" description="Disordered" evidence="1">
    <location>
        <begin position="118"/>
        <end position="147"/>
    </location>
</feature>
<dbReference type="EMBL" id="JAKMXF010000133">
    <property type="protein sequence ID" value="KAI6656805.1"/>
    <property type="molecule type" value="Genomic_DNA"/>
</dbReference>
<evidence type="ECO:0000256" key="1">
    <source>
        <dbReference type="SAM" id="MobiDB-lite"/>
    </source>
</evidence>
<feature type="compositionally biased region" description="Basic and acidic residues" evidence="1">
    <location>
        <begin position="119"/>
        <end position="132"/>
    </location>
</feature>
<name>A0AAV7K749_9METZ</name>
<evidence type="ECO:0000313" key="2">
    <source>
        <dbReference type="EMBL" id="KAI6656805.1"/>
    </source>
</evidence>
<gene>
    <name evidence="2" type="ORF">LOD99_16108</name>
</gene>
<sequence>MQDLDNLHLETERNIAKRQKILAKRKAEKEARMQRVRDKMRKELISQGKDVSFLDEADEIARKEKELQETVSAELKETETLDKQKVEVFKLIDSIRESTRQIPVREWDKDKLVVTPEKILPKKREKEEERNPDFAPPDFYTKKKRKN</sequence>
<reference evidence="2 3" key="1">
    <citation type="journal article" date="2023" name="BMC Biol.">
        <title>The compact genome of the sponge Oopsacas minuta (Hexactinellida) is lacking key metazoan core genes.</title>
        <authorList>
            <person name="Santini S."/>
            <person name="Schenkelaars Q."/>
            <person name="Jourda C."/>
            <person name="Duchesne M."/>
            <person name="Belahbib H."/>
            <person name="Rocher C."/>
            <person name="Selva M."/>
            <person name="Riesgo A."/>
            <person name="Vervoort M."/>
            <person name="Leys S.P."/>
            <person name="Kodjabachian L."/>
            <person name="Le Bivic A."/>
            <person name="Borchiellini C."/>
            <person name="Claverie J.M."/>
            <person name="Renard E."/>
        </authorList>
    </citation>
    <scope>NUCLEOTIDE SEQUENCE [LARGE SCALE GENOMIC DNA]</scope>
    <source>
        <strain evidence="2">SPO-2</strain>
    </source>
</reference>
<accession>A0AAV7K749</accession>
<dbReference type="AlphaFoldDB" id="A0AAV7K749"/>
<organism evidence="2 3">
    <name type="scientific">Oopsacas minuta</name>
    <dbReference type="NCBI Taxonomy" id="111878"/>
    <lineage>
        <taxon>Eukaryota</taxon>
        <taxon>Metazoa</taxon>
        <taxon>Porifera</taxon>
        <taxon>Hexactinellida</taxon>
        <taxon>Hexasterophora</taxon>
        <taxon>Lyssacinosida</taxon>
        <taxon>Leucopsacidae</taxon>
        <taxon>Oopsacas</taxon>
    </lineage>
</organism>